<sequence length="83" mass="9453">MAAPPSEQSSLSSPESTVRPCYQSKPRNPKLMNPKPHHCFAQRWERLTFNDEWTSIPLLFASLHPPTTEEMEVGSGSRQSRSR</sequence>
<protein>
    <submittedName>
        <fullName evidence="2">Uncharacterized protein</fullName>
    </submittedName>
</protein>
<evidence type="ECO:0000313" key="2">
    <source>
        <dbReference type="EMBL" id="CAL1382653.1"/>
    </source>
</evidence>
<feature type="region of interest" description="Disordered" evidence="1">
    <location>
        <begin position="1"/>
        <end position="35"/>
    </location>
</feature>
<evidence type="ECO:0000256" key="1">
    <source>
        <dbReference type="SAM" id="MobiDB-lite"/>
    </source>
</evidence>
<accession>A0AAV2E9L3</accession>
<reference evidence="2 3" key="1">
    <citation type="submission" date="2024-04" db="EMBL/GenBank/DDBJ databases">
        <authorList>
            <person name="Fracassetti M."/>
        </authorList>
    </citation>
    <scope>NUCLEOTIDE SEQUENCE [LARGE SCALE GENOMIC DNA]</scope>
</reference>
<dbReference type="EMBL" id="OZ034817">
    <property type="protein sequence ID" value="CAL1382653.1"/>
    <property type="molecule type" value="Genomic_DNA"/>
</dbReference>
<gene>
    <name evidence="2" type="ORF">LTRI10_LOCUS23968</name>
</gene>
<organism evidence="2 3">
    <name type="scientific">Linum trigynum</name>
    <dbReference type="NCBI Taxonomy" id="586398"/>
    <lineage>
        <taxon>Eukaryota</taxon>
        <taxon>Viridiplantae</taxon>
        <taxon>Streptophyta</taxon>
        <taxon>Embryophyta</taxon>
        <taxon>Tracheophyta</taxon>
        <taxon>Spermatophyta</taxon>
        <taxon>Magnoliopsida</taxon>
        <taxon>eudicotyledons</taxon>
        <taxon>Gunneridae</taxon>
        <taxon>Pentapetalae</taxon>
        <taxon>rosids</taxon>
        <taxon>fabids</taxon>
        <taxon>Malpighiales</taxon>
        <taxon>Linaceae</taxon>
        <taxon>Linum</taxon>
    </lineage>
</organism>
<evidence type="ECO:0000313" key="3">
    <source>
        <dbReference type="Proteomes" id="UP001497516"/>
    </source>
</evidence>
<feature type="compositionally biased region" description="Low complexity" evidence="1">
    <location>
        <begin position="1"/>
        <end position="16"/>
    </location>
</feature>
<dbReference type="Proteomes" id="UP001497516">
    <property type="component" value="Chromosome 4"/>
</dbReference>
<dbReference type="AlphaFoldDB" id="A0AAV2E9L3"/>
<keyword evidence="3" id="KW-1185">Reference proteome</keyword>
<feature type="region of interest" description="Disordered" evidence="1">
    <location>
        <begin position="64"/>
        <end position="83"/>
    </location>
</feature>
<name>A0AAV2E9L3_9ROSI</name>
<proteinExistence type="predicted"/>